<dbReference type="EMBL" id="JAYMYS010000004">
    <property type="protein sequence ID" value="KAK7396968.1"/>
    <property type="molecule type" value="Genomic_DNA"/>
</dbReference>
<dbReference type="Proteomes" id="UP001386955">
    <property type="component" value="Unassembled WGS sequence"/>
</dbReference>
<evidence type="ECO:0000313" key="2">
    <source>
        <dbReference type="EMBL" id="KAK7396968.1"/>
    </source>
</evidence>
<proteinExistence type="predicted"/>
<feature type="region of interest" description="Disordered" evidence="1">
    <location>
        <begin position="64"/>
        <end position="83"/>
    </location>
</feature>
<protein>
    <submittedName>
        <fullName evidence="2">Uncharacterized protein</fullName>
    </submittedName>
</protein>
<gene>
    <name evidence="2" type="ORF">VNO78_18132</name>
</gene>
<keyword evidence="3" id="KW-1185">Reference proteome</keyword>
<organism evidence="2 3">
    <name type="scientific">Psophocarpus tetragonolobus</name>
    <name type="common">Winged bean</name>
    <name type="synonym">Dolichos tetragonolobus</name>
    <dbReference type="NCBI Taxonomy" id="3891"/>
    <lineage>
        <taxon>Eukaryota</taxon>
        <taxon>Viridiplantae</taxon>
        <taxon>Streptophyta</taxon>
        <taxon>Embryophyta</taxon>
        <taxon>Tracheophyta</taxon>
        <taxon>Spermatophyta</taxon>
        <taxon>Magnoliopsida</taxon>
        <taxon>eudicotyledons</taxon>
        <taxon>Gunneridae</taxon>
        <taxon>Pentapetalae</taxon>
        <taxon>rosids</taxon>
        <taxon>fabids</taxon>
        <taxon>Fabales</taxon>
        <taxon>Fabaceae</taxon>
        <taxon>Papilionoideae</taxon>
        <taxon>50 kb inversion clade</taxon>
        <taxon>NPAAA clade</taxon>
        <taxon>indigoferoid/millettioid clade</taxon>
        <taxon>Phaseoleae</taxon>
        <taxon>Psophocarpus</taxon>
    </lineage>
</organism>
<dbReference type="AlphaFoldDB" id="A0AAN9SNW5"/>
<reference evidence="2 3" key="1">
    <citation type="submission" date="2024-01" db="EMBL/GenBank/DDBJ databases">
        <title>The genomes of 5 underutilized Papilionoideae crops provide insights into root nodulation and disease resistanc.</title>
        <authorList>
            <person name="Jiang F."/>
        </authorList>
    </citation>
    <scope>NUCLEOTIDE SEQUENCE [LARGE SCALE GENOMIC DNA]</scope>
    <source>
        <strain evidence="2">DUOXIRENSHENG_FW03</strain>
        <tissue evidence="2">Leaves</tissue>
    </source>
</reference>
<sequence>MNAIIAIVVYTITRIMEGIWPPHTRNASDKCQFEFVPFSPLWASSCCSVFHMHHLQASILVHASQRSDHSSTSSKSQGKKYASMEKINSKNHSCIYYCCLNSLVACEMQ</sequence>
<evidence type="ECO:0000256" key="1">
    <source>
        <dbReference type="SAM" id="MobiDB-lite"/>
    </source>
</evidence>
<name>A0AAN9SNW5_PSOTE</name>
<comment type="caution">
    <text evidence="2">The sequence shown here is derived from an EMBL/GenBank/DDBJ whole genome shotgun (WGS) entry which is preliminary data.</text>
</comment>
<accession>A0AAN9SNW5</accession>
<evidence type="ECO:0000313" key="3">
    <source>
        <dbReference type="Proteomes" id="UP001386955"/>
    </source>
</evidence>